<reference evidence="2" key="1">
    <citation type="submission" date="2023-10" db="EMBL/GenBank/DDBJ databases">
        <authorList>
            <person name="Chen Y."/>
            <person name="Shah S."/>
            <person name="Dougan E. K."/>
            <person name="Thang M."/>
            <person name="Chan C."/>
        </authorList>
    </citation>
    <scope>NUCLEOTIDE SEQUENCE [LARGE SCALE GENOMIC DNA]</scope>
</reference>
<dbReference type="EMBL" id="CAUYUJ010014279">
    <property type="protein sequence ID" value="CAK0839218.1"/>
    <property type="molecule type" value="Genomic_DNA"/>
</dbReference>
<dbReference type="Proteomes" id="UP001189429">
    <property type="component" value="Unassembled WGS sequence"/>
</dbReference>
<evidence type="ECO:0000313" key="2">
    <source>
        <dbReference type="EMBL" id="CAK0839218.1"/>
    </source>
</evidence>
<comment type="caution">
    <text evidence="2">The sequence shown here is derived from an EMBL/GenBank/DDBJ whole genome shotgun (WGS) entry which is preliminary data.</text>
</comment>
<organism evidence="2 3">
    <name type="scientific">Prorocentrum cordatum</name>
    <dbReference type="NCBI Taxonomy" id="2364126"/>
    <lineage>
        <taxon>Eukaryota</taxon>
        <taxon>Sar</taxon>
        <taxon>Alveolata</taxon>
        <taxon>Dinophyceae</taxon>
        <taxon>Prorocentrales</taxon>
        <taxon>Prorocentraceae</taxon>
        <taxon>Prorocentrum</taxon>
    </lineage>
</organism>
<keyword evidence="3" id="KW-1185">Reference proteome</keyword>
<sequence length="219" mass="23577">MYRLAYVPEEFRHASNLPNVEDADAESEKALKEMLEEIKKRATKAEQEKQSLAEKLEKLEASVAAVKKEKFTADAEVNGLRAKAELAEGQAAAFREALNGIAATVSAAVNDPDSDPVKLLEAALAELAASEEKVALAQQEKEEVDRQVEALEKELAAAATLRAELEAAEEKAKKLSAGIDAIAARVGVGGVSLFSLFSAPSDEEKVKSILDKVKTMQQR</sequence>
<evidence type="ECO:0000313" key="3">
    <source>
        <dbReference type="Proteomes" id="UP001189429"/>
    </source>
</evidence>
<protein>
    <submittedName>
        <fullName evidence="2">Uncharacterized protein</fullName>
    </submittedName>
</protein>
<gene>
    <name evidence="2" type="ORF">PCOR1329_LOCUS34950</name>
</gene>
<accession>A0ABN9T2L5</accession>
<keyword evidence="1" id="KW-0175">Coiled coil</keyword>
<proteinExistence type="predicted"/>
<feature type="coiled-coil region" evidence="1">
    <location>
        <begin position="120"/>
        <end position="185"/>
    </location>
</feature>
<evidence type="ECO:0000256" key="1">
    <source>
        <dbReference type="SAM" id="Coils"/>
    </source>
</evidence>
<name>A0ABN9T2L5_9DINO</name>
<feature type="coiled-coil region" evidence="1">
    <location>
        <begin position="28"/>
        <end position="69"/>
    </location>
</feature>